<dbReference type="SMART" id="SM00236">
    <property type="entry name" value="fCBD"/>
    <property type="match status" value="1"/>
</dbReference>
<dbReference type="OrthoDB" id="2425929at2759"/>
<dbReference type="Proteomes" id="UP000275078">
    <property type="component" value="Unassembled WGS sequence"/>
</dbReference>
<reference evidence="7 8" key="1">
    <citation type="journal article" date="2018" name="Nat. Ecol. Evol.">
        <title>Pezizomycetes genomes reveal the molecular basis of ectomycorrhizal truffle lifestyle.</title>
        <authorList>
            <person name="Murat C."/>
            <person name="Payen T."/>
            <person name="Noel B."/>
            <person name="Kuo A."/>
            <person name="Morin E."/>
            <person name="Chen J."/>
            <person name="Kohler A."/>
            <person name="Krizsan K."/>
            <person name="Balestrini R."/>
            <person name="Da Silva C."/>
            <person name="Montanini B."/>
            <person name="Hainaut M."/>
            <person name="Levati E."/>
            <person name="Barry K.W."/>
            <person name="Belfiori B."/>
            <person name="Cichocki N."/>
            <person name="Clum A."/>
            <person name="Dockter R.B."/>
            <person name="Fauchery L."/>
            <person name="Guy J."/>
            <person name="Iotti M."/>
            <person name="Le Tacon F."/>
            <person name="Lindquist E.A."/>
            <person name="Lipzen A."/>
            <person name="Malagnac F."/>
            <person name="Mello A."/>
            <person name="Molinier V."/>
            <person name="Miyauchi S."/>
            <person name="Poulain J."/>
            <person name="Riccioni C."/>
            <person name="Rubini A."/>
            <person name="Sitrit Y."/>
            <person name="Splivallo R."/>
            <person name="Traeger S."/>
            <person name="Wang M."/>
            <person name="Zifcakova L."/>
            <person name="Wipf D."/>
            <person name="Zambonelli A."/>
            <person name="Paolocci F."/>
            <person name="Nowrousian M."/>
            <person name="Ottonello S."/>
            <person name="Baldrian P."/>
            <person name="Spatafora J.W."/>
            <person name="Henrissat B."/>
            <person name="Nagy L.G."/>
            <person name="Aury J.M."/>
            <person name="Wincker P."/>
            <person name="Grigoriev I.V."/>
            <person name="Bonfante P."/>
            <person name="Martin F.M."/>
        </authorList>
    </citation>
    <scope>NUCLEOTIDE SEQUENCE [LARGE SCALE GENOMIC DNA]</scope>
    <source>
        <strain evidence="7 8">RN42</strain>
    </source>
</reference>
<evidence type="ECO:0000256" key="5">
    <source>
        <dbReference type="SAM" id="MobiDB-lite"/>
    </source>
</evidence>
<dbReference type="SUPFAM" id="SSF53474">
    <property type="entry name" value="alpha/beta-Hydrolases"/>
    <property type="match status" value="2"/>
</dbReference>
<keyword evidence="8" id="KW-1185">Reference proteome</keyword>
<evidence type="ECO:0000256" key="2">
    <source>
        <dbReference type="ARBA" id="ARBA00022729"/>
    </source>
</evidence>
<gene>
    <name evidence="7" type="ORF">BJ508DRAFT_237663</name>
</gene>
<keyword evidence="4" id="KW-0119">Carbohydrate metabolism</keyword>
<sequence length="374" mass="39683">MQFKLTVVALLGSSALASAAQLAQYTNWGANPGNLPRVDIYVPDRLAANPAVVLGLHPCGGNGQQFYGQTRLPSYADRHGFIMIFPTSKTQTQGMQMNCWDVHSSASLRRDGGGESQSLANIVKSVLTKYNGDASKVYVIGTSSGAMMTNNMAALYPDLFNAGTAVSGIPAGCFTGASSSNPGSPDQTCANGQKNYSKQQWGDLARSLYPGYTGKRTRMQIIHGTADSLTVFKNYQATLDQWSNIMGLSQTSNSPNTPISSWTENKYGDGTQLVGYAVQGGGHIPALNEDAIINFWQITATGNPTLTVPGPTSTATTQPPVTPTFTPTPTPTPTDAGPRVPKWGQCAGNGYNGPTVCETGSRCVKLNDWYSQCQ</sequence>
<feature type="signal peptide" evidence="4">
    <location>
        <begin position="1"/>
        <end position="19"/>
    </location>
</feature>
<protein>
    <recommendedName>
        <fullName evidence="4">Carboxylic ester hydrolase</fullName>
        <ecNumber evidence="4">3.1.1.-</ecNumber>
    </recommendedName>
</protein>
<dbReference type="PROSITE" id="PS51164">
    <property type="entry name" value="CBM1_2"/>
    <property type="match status" value="1"/>
</dbReference>
<feature type="region of interest" description="Disordered" evidence="5">
    <location>
        <begin position="310"/>
        <end position="340"/>
    </location>
</feature>
<accession>A0A3N4IBT0</accession>
<evidence type="ECO:0000256" key="3">
    <source>
        <dbReference type="ARBA" id="ARBA00022801"/>
    </source>
</evidence>
<dbReference type="GO" id="GO:0030248">
    <property type="term" value="F:cellulose binding"/>
    <property type="evidence" value="ECO:0007669"/>
    <property type="project" value="InterPro"/>
</dbReference>
<keyword evidence="1 4" id="KW-0719">Serine esterase</keyword>
<evidence type="ECO:0000259" key="6">
    <source>
        <dbReference type="PROSITE" id="PS51164"/>
    </source>
</evidence>
<dbReference type="EMBL" id="ML119668">
    <property type="protein sequence ID" value="RPA82926.1"/>
    <property type="molecule type" value="Genomic_DNA"/>
</dbReference>
<proteinExistence type="inferred from homology"/>
<keyword evidence="4" id="KW-0964">Secreted</keyword>
<dbReference type="InterPro" id="IPR050955">
    <property type="entry name" value="Plant_Biomass_Hydrol_Est"/>
</dbReference>
<evidence type="ECO:0000256" key="4">
    <source>
        <dbReference type="RuleBase" id="RU367147"/>
    </source>
</evidence>
<keyword evidence="3 4" id="KW-0378">Hydrolase</keyword>
<dbReference type="GO" id="GO:0005576">
    <property type="term" value="C:extracellular region"/>
    <property type="evidence" value="ECO:0007669"/>
    <property type="project" value="UniProtKB-SubCell"/>
</dbReference>
<feature type="compositionally biased region" description="Pro residues" evidence="5">
    <location>
        <begin position="320"/>
        <end position="332"/>
    </location>
</feature>
<comment type="subcellular location">
    <subcellularLocation>
        <location evidence="4">Secreted</location>
    </subcellularLocation>
</comment>
<evidence type="ECO:0000313" key="8">
    <source>
        <dbReference type="Proteomes" id="UP000275078"/>
    </source>
</evidence>
<evidence type="ECO:0000313" key="7">
    <source>
        <dbReference type="EMBL" id="RPA82926.1"/>
    </source>
</evidence>
<organism evidence="7 8">
    <name type="scientific">Ascobolus immersus RN42</name>
    <dbReference type="NCBI Taxonomy" id="1160509"/>
    <lineage>
        <taxon>Eukaryota</taxon>
        <taxon>Fungi</taxon>
        <taxon>Dikarya</taxon>
        <taxon>Ascomycota</taxon>
        <taxon>Pezizomycotina</taxon>
        <taxon>Pezizomycetes</taxon>
        <taxon>Pezizales</taxon>
        <taxon>Ascobolaceae</taxon>
        <taxon>Ascobolus</taxon>
    </lineage>
</organism>
<dbReference type="GO" id="GO:0052689">
    <property type="term" value="F:carboxylic ester hydrolase activity"/>
    <property type="evidence" value="ECO:0007669"/>
    <property type="project" value="UniProtKB-KW"/>
</dbReference>
<keyword evidence="4" id="KW-0624">Polysaccharide degradation</keyword>
<feature type="chain" id="PRO_5029034579" description="Carboxylic ester hydrolase" evidence="4">
    <location>
        <begin position="20"/>
        <end position="374"/>
    </location>
</feature>
<dbReference type="NCBIfam" id="TIGR01840">
    <property type="entry name" value="esterase_phb"/>
    <property type="match status" value="1"/>
</dbReference>
<dbReference type="InterPro" id="IPR000254">
    <property type="entry name" value="CBD"/>
</dbReference>
<dbReference type="GO" id="GO:0045493">
    <property type="term" value="P:xylan catabolic process"/>
    <property type="evidence" value="ECO:0007669"/>
    <property type="project" value="UniProtKB-UniRule"/>
</dbReference>
<keyword evidence="2 4" id="KW-0732">Signal</keyword>
<dbReference type="PANTHER" id="PTHR43037">
    <property type="entry name" value="UNNAMED PRODUCT-RELATED"/>
    <property type="match status" value="1"/>
</dbReference>
<dbReference type="PANTHER" id="PTHR43037:SF5">
    <property type="entry name" value="FERULOYL ESTERASE"/>
    <property type="match status" value="1"/>
</dbReference>
<feature type="domain" description="CBM1" evidence="6">
    <location>
        <begin position="338"/>
        <end position="374"/>
    </location>
</feature>
<dbReference type="Pfam" id="PF10503">
    <property type="entry name" value="Esterase_PHB"/>
    <property type="match status" value="1"/>
</dbReference>
<dbReference type="EC" id="3.1.1.-" evidence="4"/>
<dbReference type="InterPro" id="IPR029058">
    <property type="entry name" value="AB_hydrolase_fold"/>
</dbReference>
<dbReference type="AlphaFoldDB" id="A0A3N4IBT0"/>
<dbReference type="STRING" id="1160509.A0A3N4IBT0"/>
<evidence type="ECO:0000256" key="1">
    <source>
        <dbReference type="ARBA" id="ARBA00022487"/>
    </source>
</evidence>
<dbReference type="Pfam" id="PF00734">
    <property type="entry name" value="CBM_1"/>
    <property type="match status" value="1"/>
</dbReference>
<dbReference type="Gene3D" id="3.40.50.1820">
    <property type="entry name" value="alpha/beta hydrolase"/>
    <property type="match status" value="1"/>
</dbReference>
<comment type="similarity">
    <text evidence="4">Belongs to the carbohydrate esterase 1 (CE1) family.</text>
</comment>
<dbReference type="InterPro" id="IPR010126">
    <property type="entry name" value="Esterase_phb"/>
</dbReference>
<name>A0A3N4IBT0_ASCIM</name>
<comment type="function">
    <text evidence="4">Esterase involved in the hydrolysis of xylan, a major structural heterogeneous polysaccharide found in plant biomass representing the second most abundant polysaccharide in the biosphere, after cellulose.</text>
</comment>